<gene>
    <name evidence="2" type="ORF">Taro_015280</name>
</gene>
<dbReference type="Proteomes" id="UP000652761">
    <property type="component" value="Unassembled WGS sequence"/>
</dbReference>
<evidence type="ECO:0000256" key="1">
    <source>
        <dbReference type="SAM" id="Phobius"/>
    </source>
</evidence>
<proteinExistence type="predicted"/>
<comment type="caution">
    <text evidence="2">The sequence shown here is derived from an EMBL/GenBank/DDBJ whole genome shotgun (WGS) entry which is preliminary data.</text>
</comment>
<protein>
    <submittedName>
        <fullName evidence="2">Uncharacterized protein</fullName>
    </submittedName>
</protein>
<accession>A0A843ULV4</accession>
<feature type="transmembrane region" description="Helical" evidence="1">
    <location>
        <begin position="71"/>
        <end position="91"/>
    </location>
</feature>
<dbReference type="AlphaFoldDB" id="A0A843ULV4"/>
<name>A0A843ULV4_COLES</name>
<evidence type="ECO:0000313" key="2">
    <source>
        <dbReference type="EMBL" id="MQL82790.1"/>
    </source>
</evidence>
<keyword evidence="3" id="KW-1185">Reference proteome</keyword>
<reference evidence="2" key="1">
    <citation type="submission" date="2017-07" db="EMBL/GenBank/DDBJ databases">
        <title>Taro Niue Genome Assembly and Annotation.</title>
        <authorList>
            <person name="Atibalentja N."/>
            <person name="Keating K."/>
            <person name="Fields C.J."/>
        </authorList>
    </citation>
    <scope>NUCLEOTIDE SEQUENCE</scope>
    <source>
        <strain evidence="2">Niue_2</strain>
        <tissue evidence="2">Leaf</tissue>
    </source>
</reference>
<keyword evidence="1" id="KW-0472">Membrane</keyword>
<evidence type="ECO:0000313" key="3">
    <source>
        <dbReference type="Proteomes" id="UP000652761"/>
    </source>
</evidence>
<keyword evidence="1" id="KW-0812">Transmembrane</keyword>
<organism evidence="2 3">
    <name type="scientific">Colocasia esculenta</name>
    <name type="common">Wild taro</name>
    <name type="synonym">Arum esculentum</name>
    <dbReference type="NCBI Taxonomy" id="4460"/>
    <lineage>
        <taxon>Eukaryota</taxon>
        <taxon>Viridiplantae</taxon>
        <taxon>Streptophyta</taxon>
        <taxon>Embryophyta</taxon>
        <taxon>Tracheophyta</taxon>
        <taxon>Spermatophyta</taxon>
        <taxon>Magnoliopsida</taxon>
        <taxon>Liliopsida</taxon>
        <taxon>Araceae</taxon>
        <taxon>Aroideae</taxon>
        <taxon>Colocasieae</taxon>
        <taxon>Colocasia</taxon>
    </lineage>
</organism>
<keyword evidence="1" id="KW-1133">Transmembrane helix</keyword>
<sequence>MSGLTPVRVRHRPPDRDCPICHFLGSEYDSPPVAIKKATGVPSRSQYPICKPCRDPYKTLSRSAWHMLPPLQPYVAFTGILDLYSFLALFIHRYRRSTILEFL</sequence>
<dbReference type="EMBL" id="NMUH01000654">
    <property type="protein sequence ID" value="MQL82790.1"/>
    <property type="molecule type" value="Genomic_DNA"/>
</dbReference>